<reference evidence="1" key="1">
    <citation type="submission" date="2020-08" db="EMBL/GenBank/DDBJ databases">
        <title>Multicomponent nature underlies the extraordinary mechanical properties of spider dragline silk.</title>
        <authorList>
            <person name="Kono N."/>
            <person name="Nakamura H."/>
            <person name="Mori M."/>
            <person name="Yoshida Y."/>
            <person name="Ohtoshi R."/>
            <person name="Malay A.D."/>
            <person name="Moran D.A.P."/>
            <person name="Tomita M."/>
            <person name="Numata K."/>
            <person name="Arakawa K."/>
        </authorList>
    </citation>
    <scope>NUCLEOTIDE SEQUENCE</scope>
</reference>
<evidence type="ECO:0000313" key="2">
    <source>
        <dbReference type="Proteomes" id="UP000886998"/>
    </source>
</evidence>
<dbReference type="Proteomes" id="UP000886998">
    <property type="component" value="Unassembled WGS sequence"/>
</dbReference>
<organism evidence="1 2">
    <name type="scientific">Trichonephila inaurata madagascariensis</name>
    <dbReference type="NCBI Taxonomy" id="2747483"/>
    <lineage>
        <taxon>Eukaryota</taxon>
        <taxon>Metazoa</taxon>
        <taxon>Ecdysozoa</taxon>
        <taxon>Arthropoda</taxon>
        <taxon>Chelicerata</taxon>
        <taxon>Arachnida</taxon>
        <taxon>Araneae</taxon>
        <taxon>Araneomorphae</taxon>
        <taxon>Entelegynae</taxon>
        <taxon>Araneoidea</taxon>
        <taxon>Nephilidae</taxon>
        <taxon>Trichonephila</taxon>
        <taxon>Trichonephila inaurata</taxon>
    </lineage>
</organism>
<protein>
    <submittedName>
        <fullName evidence="1">Uncharacterized protein</fullName>
    </submittedName>
</protein>
<comment type="caution">
    <text evidence="1">The sequence shown here is derived from an EMBL/GenBank/DDBJ whole genome shotgun (WGS) entry which is preliminary data.</text>
</comment>
<evidence type="ECO:0000313" key="1">
    <source>
        <dbReference type="EMBL" id="GFY51726.1"/>
    </source>
</evidence>
<gene>
    <name evidence="1" type="ORF">TNIN_150411</name>
</gene>
<proteinExistence type="predicted"/>
<name>A0A8X6XEV0_9ARAC</name>
<dbReference type="OrthoDB" id="6141723at2759"/>
<dbReference type="EMBL" id="BMAV01008278">
    <property type="protein sequence ID" value="GFY51726.1"/>
    <property type="molecule type" value="Genomic_DNA"/>
</dbReference>
<keyword evidence="2" id="KW-1185">Reference proteome</keyword>
<sequence>MEIFRQISIMNEEIDPNDVENLAARVPAVDPFSDFHAAANIKMNADMQMALLNRFGPIVKKRENLMPKEDFNNLMLTLSKSH</sequence>
<accession>A0A8X6XEV0</accession>
<dbReference type="AlphaFoldDB" id="A0A8X6XEV0"/>